<evidence type="ECO:0000313" key="4">
    <source>
        <dbReference type="Proteomes" id="UP000053617"/>
    </source>
</evidence>
<dbReference type="InterPro" id="IPR034078">
    <property type="entry name" value="NFX1_fam"/>
</dbReference>
<dbReference type="GO" id="GO:0005634">
    <property type="term" value="C:nucleus"/>
    <property type="evidence" value="ECO:0007669"/>
    <property type="project" value="TreeGrafter"/>
</dbReference>
<dbReference type="EMBL" id="KN847483">
    <property type="protein sequence ID" value="KIX00411.1"/>
    <property type="molecule type" value="Genomic_DNA"/>
</dbReference>
<dbReference type="AlphaFoldDB" id="A0A0D2IAV7"/>
<dbReference type="VEuPathDB" id="FungiDB:Z518_10550"/>
<dbReference type="PANTHER" id="PTHR12360:SF12">
    <property type="entry name" value="TRANSCRIPTIONAL REPRESSOR NF-X1"/>
    <property type="match status" value="1"/>
</dbReference>
<dbReference type="GO" id="GO:0000977">
    <property type="term" value="F:RNA polymerase II transcription regulatory region sequence-specific DNA binding"/>
    <property type="evidence" value="ECO:0007669"/>
    <property type="project" value="TreeGrafter"/>
</dbReference>
<dbReference type="GO" id="GO:0000122">
    <property type="term" value="P:negative regulation of transcription by RNA polymerase II"/>
    <property type="evidence" value="ECO:0007669"/>
    <property type="project" value="TreeGrafter"/>
</dbReference>
<dbReference type="Pfam" id="PF01424">
    <property type="entry name" value="R3H"/>
    <property type="match status" value="1"/>
</dbReference>
<evidence type="ECO:0000313" key="3">
    <source>
        <dbReference type="EMBL" id="KIX00411.1"/>
    </source>
</evidence>
<protein>
    <recommendedName>
        <fullName evidence="2">R3H domain-containing protein</fullName>
    </recommendedName>
</protein>
<dbReference type="SMART" id="SM00393">
    <property type="entry name" value="R3H"/>
    <property type="match status" value="1"/>
</dbReference>
<evidence type="ECO:0000256" key="1">
    <source>
        <dbReference type="SAM" id="MobiDB-lite"/>
    </source>
</evidence>
<keyword evidence="4" id="KW-1185">Reference proteome</keyword>
<dbReference type="STRING" id="1442369.A0A0D2IAV7"/>
<organism evidence="3 4">
    <name type="scientific">Rhinocladiella mackenziei CBS 650.93</name>
    <dbReference type="NCBI Taxonomy" id="1442369"/>
    <lineage>
        <taxon>Eukaryota</taxon>
        <taxon>Fungi</taxon>
        <taxon>Dikarya</taxon>
        <taxon>Ascomycota</taxon>
        <taxon>Pezizomycotina</taxon>
        <taxon>Eurotiomycetes</taxon>
        <taxon>Chaetothyriomycetidae</taxon>
        <taxon>Chaetothyriales</taxon>
        <taxon>Herpotrichiellaceae</taxon>
        <taxon>Rhinocladiella</taxon>
    </lineage>
</organism>
<dbReference type="GO" id="GO:0000981">
    <property type="term" value="F:DNA-binding transcription factor activity, RNA polymerase II-specific"/>
    <property type="evidence" value="ECO:0007669"/>
    <property type="project" value="TreeGrafter"/>
</dbReference>
<dbReference type="SUPFAM" id="SSF82708">
    <property type="entry name" value="R3H domain"/>
    <property type="match status" value="1"/>
</dbReference>
<proteinExistence type="predicted"/>
<dbReference type="InterPro" id="IPR001374">
    <property type="entry name" value="R3H_dom"/>
</dbReference>
<dbReference type="PANTHER" id="PTHR12360">
    <property type="entry name" value="NUCLEAR TRANSCRIPTION FACTOR, X-BOX BINDING 1 NFX1"/>
    <property type="match status" value="1"/>
</dbReference>
<feature type="region of interest" description="Disordered" evidence="1">
    <location>
        <begin position="326"/>
        <end position="377"/>
    </location>
</feature>
<dbReference type="OrthoDB" id="6512771at2759"/>
<dbReference type="PROSITE" id="PS51061">
    <property type="entry name" value="R3H"/>
    <property type="match status" value="1"/>
</dbReference>
<reference evidence="3 4" key="1">
    <citation type="submission" date="2015-01" db="EMBL/GenBank/DDBJ databases">
        <title>The Genome Sequence of Rhinocladiella mackenzie CBS 650.93.</title>
        <authorList>
            <consortium name="The Broad Institute Genomics Platform"/>
            <person name="Cuomo C."/>
            <person name="de Hoog S."/>
            <person name="Gorbushina A."/>
            <person name="Stielow B."/>
            <person name="Teixiera M."/>
            <person name="Abouelleil A."/>
            <person name="Chapman S.B."/>
            <person name="Priest M."/>
            <person name="Young S.K."/>
            <person name="Wortman J."/>
            <person name="Nusbaum C."/>
            <person name="Birren B."/>
        </authorList>
    </citation>
    <scope>NUCLEOTIDE SEQUENCE [LARGE SCALE GENOMIC DNA]</scope>
    <source>
        <strain evidence="3 4">CBS 650.93</strain>
    </source>
</reference>
<dbReference type="GeneID" id="25298621"/>
<dbReference type="InterPro" id="IPR036867">
    <property type="entry name" value="R3H_dom_sf"/>
</dbReference>
<feature type="domain" description="R3H" evidence="2">
    <location>
        <begin position="75"/>
        <end position="138"/>
    </location>
</feature>
<evidence type="ECO:0000259" key="2">
    <source>
        <dbReference type="PROSITE" id="PS51061"/>
    </source>
</evidence>
<gene>
    <name evidence="3" type="ORF">Z518_10550</name>
</gene>
<dbReference type="FunFam" id="3.30.1370.50:FF:000006">
    <property type="entry name" value="NF-X1 finger transcription factor"/>
    <property type="match status" value="1"/>
</dbReference>
<dbReference type="Gene3D" id="3.30.1370.50">
    <property type="entry name" value="R3H-like domain"/>
    <property type="match status" value="1"/>
</dbReference>
<feature type="compositionally biased region" description="Acidic residues" evidence="1">
    <location>
        <begin position="342"/>
        <end position="357"/>
    </location>
</feature>
<dbReference type="Proteomes" id="UP000053617">
    <property type="component" value="Unassembled WGS sequence"/>
</dbReference>
<name>A0A0D2IAV7_9EURO</name>
<dbReference type="RefSeq" id="XP_013267547.1">
    <property type="nucleotide sequence ID" value="XM_013412093.1"/>
</dbReference>
<sequence length="377" mass="42551">MITCDCQRKKEEVRCNTRAHVPEPPGRQTSLKCDDECARLERNRNLARALHISDDHADDHVPYSTTTLNMYLQDVAWAHKQEEILRLFAADETQKRYRFKPMKSRQRAFLHSIAADFGFDGESLDPEPHRHVLLFKTPKFVSAPMKTLAQAARIKRSQLNVSAPILSTPERRADEVRHDYNGLLLTKPKFALTEDELRPLIKKSAPAPEFDIIFLSNDDGVALLPSTSWETSEQLTTLLTSLQPIVAGEVIKHHLAASVVLCQFDTSGFEPKVVQHPGKPSHAAINGWSQVAAKKAAPAQASQIQPMGQRPVFTVLGSRLAEAKKKKQENEEKLKVMAQEQEVVEDWEKEIDQEESNEAERRRSLLSIEGEGAEKEE</sequence>
<dbReference type="HOGENOM" id="CLU_037542_1_1_1"/>
<accession>A0A0D2IAV7</accession>